<name>K0RXI5_THAOC</name>
<dbReference type="AlphaFoldDB" id="K0RXI5"/>
<dbReference type="EMBL" id="AGNL01025015">
    <property type="protein sequence ID" value="EJK58508.1"/>
    <property type="molecule type" value="Genomic_DNA"/>
</dbReference>
<evidence type="ECO:0000313" key="1">
    <source>
        <dbReference type="EMBL" id="EJK58508.1"/>
    </source>
</evidence>
<keyword evidence="2" id="KW-1185">Reference proteome</keyword>
<accession>K0RXI5</accession>
<comment type="caution">
    <text evidence="1">The sequence shown here is derived from an EMBL/GenBank/DDBJ whole genome shotgun (WGS) entry which is preliminary data.</text>
</comment>
<proteinExistence type="predicted"/>
<evidence type="ECO:0000313" key="2">
    <source>
        <dbReference type="Proteomes" id="UP000266841"/>
    </source>
</evidence>
<organism evidence="1 2">
    <name type="scientific">Thalassiosira oceanica</name>
    <name type="common">Marine diatom</name>
    <dbReference type="NCBI Taxonomy" id="159749"/>
    <lineage>
        <taxon>Eukaryota</taxon>
        <taxon>Sar</taxon>
        <taxon>Stramenopiles</taxon>
        <taxon>Ochrophyta</taxon>
        <taxon>Bacillariophyta</taxon>
        <taxon>Coscinodiscophyceae</taxon>
        <taxon>Thalassiosirophycidae</taxon>
        <taxon>Thalassiosirales</taxon>
        <taxon>Thalassiosiraceae</taxon>
        <taxon>Thalassiosira</taxon>
    </lineage>
</organism>
<protein>
    <submittedName>
        <fullName evidence="1">Uncharacterized protein</fullName>
    </submittedName>
</protein>
<dbReference type="Proteomes" id="UP000266841">
    <property type="component" value="Unassembled WGS sequence"/>
</dbReference>
<reference evidence="1 2" key="1">
    <citation type="journal article" date="2012" name="Genome Biol.">
        <title>Genome and low-iron response of an oceanic diatom adapted to chronic iron limitation.</title>
        <authorList>
            <person name="Lommer M."/>
            <person name="Specht M."/>
            <person name="Roy A.S."/>
            <person name="Kraemer L."/>
            <person name="Andreson R."/>
            <person name="Gutowska M.A."/>
            <person name="Wolf J."/>
            <person name="Bergner S.V."/>
            <person name="Schilhabel M.B."/>
            <person name="Klostermeier U.C."/>
            <person name="Beiko R.G."/>
            <person name="Rosenstiel P."/>
            <person name="Hippler M."/>
            <person name="Laroche J."/>
        </authorList>
    </citation>
    <scope>NUCLEOTIDE SEQUENCE [LARGE SCALE GENOMIC DNA]</scope>
    <source>
        <strain evidence="1 2">CCMP1005</strain>
    </source>
</reference>
<sequence length="137" mass="15671">MKKQIRFASHAQVCVVERLDEHCPRNRLFYSRDEYDCFRRVIVKDVLGCRSRRQKGLPMDDAATETTFGIEQHLGERVNGTKMARSAHCEAILEAQEHAAKDELVCVEKILRDVSLSCSADSMARARFIGIRQSRTT</sequence>
<gene>
    <name evidence="1" type="ORF">THAOC_21358</name>
</gene>